<dbReference type="InterPro" id="IPR045249">
    <property type="entry name" value="HARBI1-like"/>
</dbReference>
<comment type="subcellular location">
    <subcellularLocation>
        <location evidence="2">Nucleus</location>
    </subcellularLocation>
</comment>
<keyword evidence="5" id="KW-0479">Metal-binding</keyword>
<evidence type="ECO:0000256" key="3">
    <source>
        <dbReference type="ARBA" id="ARBA00006958"/>
    </source>
</evidence>
<dbReference type="PANTHER" id="PTHR22930">
    <property type="match status" value="1"/>
</dbReference>
<dbReference type="GO" id="GO:0016787">
    <property type="term" value="F:hydrolase activity"/>
    <property type="evidence" value="ECO:0007669"/>
    <property type="project" value="UniProtKB-KW"/>
</dbReference>
<organism evidence="9 10">
    <name type="scientific">Pyrocoelia pectoralis</name>
    <dbReference type="NCBI Taxonomy" id="417401"/>
    <lineage>
        <taxon>Eukaryota</taxon>
        <taxon>Metazoa</taxon>
        <taxon>Ecdysozoa</taxon>
        <taxon>Arthropoda</taxon>
        <taxon>Hexapoda</taxon>
        <taxon>Insecta</taxon>
        <taxon>Pterygota</taxon>
        <taxon>Neoptera</taxon>
        <taxon>Endopterygota</taxon>
        <taxon>Coleoptera</taxon>
        <taxon>Polyphaga</taxon>
        <taxon>Elateriformia</taxon>
        <taxon>Elateroidea</taxon>
        <taxon>Lampyridae</taxon>
        <taxon>Lampyrinae</taxon>
        <taxon>Pyrocoelia</taxon>
    </lineage>
</organism>
<comment type="caution">
    <text evidence="9">The sequence shown here is derived from an EMBL/GenBank/DDBJ whole genome shotgun (WGS) entry which is preliminary data.</text>
</comment>
<dbReference type="Proteomes" id="UP001329430">
    <property type="component" value="Chromosome 3"/>
</dbReference>
<dbReference type="EMBL" id="JAVRBK010000003">
    <property type="protein sequence ID" value="KAK5646759.1"/>
    <property type="molecule type" value="Genomic_DNA"/>
</dbReference>
<evidence type="ECO:0000256" key="7">
    <source>
        <dbReference type="ARBA" id="ARBA00023242"/>
    </source>
</evidence>
<dbReference type="GO" id="GO:0046872">
    <property type="term" value="F:metal ion binding"/>
    <property type="evidence" value="ECO:0007669"/>
    <property type="project" value="UniProtKB-KW"/>
</dbReference>
<name>A0AAN7VN18_9COLE</name>
<comment type="cofactor">
    <cofactor evidence="1">
        <name>a divalent metal cation</name>
        <dbReference type="ChEBI" id="CHEBI:60240"/>
    </cofactor>
</comment>
<dbReference type="InterPro" id="IPR027806">
    <property type="entry name" value="HARBI1_dom"/>
</dbReference>
<evidence type="ECO:0000313" key="10">
    <source>
        <dbReference type="Proteomes" id="UP001329430"/>
    </source>
</evidence>
<dbReference type="Pfam" id="PF13359">
    <property type="entry name" value="DDE_Tnp_4"/>
    <property type="match status" value="1"/>
</dbReference>
<sequence length="349" mass="40563">MDELLLTDDEDFLELINVVEERRLPKTFRYRENHFEKWNNNEFLQRFRLSKDSVRYLHEHIHNEIAHATDRNHAVSTETMLFATLRFYATGSFIQVAGDFAGIDKSTACRIIHKVSCAIARLRMQFIKMPETEEERNAICAQFYAISRFPKCIGALDCTHVRIASPGFFSLNLQAVCDARCRIENIVCRWPGSSHDSTIFNNSQLRAQFERGHYGDHLLVGDSGYAIRRYLITPLGNTRTAAENLFNESQIRTRNPIERTFGIWKRRFPILSLGIRVKLERIEAIVIATAVLHNIAKLYNDPLPDINDEEVEAINFVNVPGQNFVERDREGNNLIRYQLIHEYFTNLLR</sequence>
<accession>A0AAN7VN18</accession>
<evidence type="ECO:0000256" key="1">
    <source>
        <dbReference type="ARBA" id="ARBA00001968"/>
    </source>
</evidence>
<gene>
    <name evidence="9" type="ORF">RI129_005223</name>
</gene>
<evidence type="ECO:0000259" key="8">
    <source>
        <dbReference type="Pfam" id="PF13359"/>
    </source>
</evidence>
<keyword evidence="6" id="KW-0378">Hydrolase</keyword>
<evidence type="ECO:0000313" key="9">
    <source>
        <dbReference type="EMBL" id="KAK5646759.1"/>
    </source>
</evidence>
<evidence type="ECO:0000256" key="2">
    <source>
        <dbReference type="ARBA" id="ARBA00004123"/>
    </source>
</evidence>
<evidence type="ECO:0000256" key="5">
    <source>
        <dbReference type="ARBA" id="ARBA00022723"/>
    </source>
</evidence>
<keyword evidence="4" id="KW-0540">Nuclease</keyword>
<dbReference type="GO" id="GO:0004518">
    <property type="term" value="F:nuclease activity"/>
    <property type="evidence" value="ECO:0007669"/>
    <property type="project" value="UniProtKB-KW"/>
</dbReference>
<keyword evidence="7" id="KW-0539">Nucleus</keyword>
<reference evidence="9 10" key="1">
    <citation type="journal article" date="2024" name="Insects">
        <title>An Improved Chromosome-Level Genome Assembly of the Firefly Pyrocoelia pectoralis.</title>
        <authorList>
            <person name="Fu X."/>
            <person name="Meyer-Rochow V.B."/>
            <person name="Ballantyne L."/>
            <person name="Zhu X."/>
        </authorList>
    </citation>
    <scope>NUCLEOTIDE SEQUENCE [LARGE SCALE GENOMIC DNA]</scope>
    <source>
        <strain evidence="9">XCY_ONT2</strain>
    </source>
</reference>
<dbReference type="AlphaFoldDB" id="A0AAN7VN18"/>
<evidence type="ECO:0000256" key="4">
    <source>
        <dbReference type="ARBA" id="ARBA00022722"/>
    </source>
</evidence>
<proteinExistence type="inferred from homology"/>
<dbReference type="PANTHER" id="PTHR22930:SF289">
    <property type="entry name" value="DDE TNP4 DOMAIN-CONTAINING PROTEIN-RELATED"/>
    <property type="match status" value="1"/>
</dbReference>
<keyword evidence="10" id="KW-1185">Reference proteome</keyword>
<comment type="similarity">
    <text evidence="3">Belongs to the HARBI1 family.</text>
</comment>
<evidence type="ECO:0000256" key="6">
    <source>
        <dbReference type="ARBA" id="ARBA00022801"/>
    </source>
</evidence>
<feature type="domain" description="DDE Tnp4" evidence="8">
    <location>
        <begin position="167"/>
        <end position="294"/>
    </location>
</feature>
<dbReference type="GO" id="GO:0005634">
    <property type="term" value="C:nucleus"/>
    <property type="evidence" value="ECO:0007669"/>
    <property type="project" value="UniProtKB-SubCell"/>
</dbReference>
<protein>
    <recommendedName>
        <fullName evidence="8">DDE Tnp4 domain-containing protein</fullName>
    </recommendedName>
</protein>